<protein>
    <recommendedName>
        <fullName evidence="2 8">Pyruvate carboxylase</fullName>
        <ecNumber evidence="2 8">6.4.1.1</ecNumber>
    </recommendedName>
</protein>
<dbReference type="PIRSF" id="PIRSF001594">
    <property type="entry name" value="Pyruv_carbox"/>
    <property type="match status" value="1"/>
</dbReference>
<dbReference type="SMART" id="SM00878">
    <property type="entry name" value="Biotin_carb_C"/>
    <property type="match status" value="1"/>
</dbReference>
<dbReference type="PROSITE" id="PS00867">
    <property type="entry name" value="CPSASE_2"/>
    <property type="match status" value="1"/>
</dbReference>
<reference evidence="13 14" key="1">
    <citation type="submission" date="2024-03" db="EMBL/GenBank/DDBJ databases">
        <title>Whole genomes of four grape xylem sap localized bacterial endophytes.</title>
        <authorList>
            <person name="Kumar G."/>
            <person name="Savka M.A."/>
        </authorList>
    </citation>
    <scope>NUCLEOTIDE SEQUENCE [LARGE SCALE GENOMIC DNA]</scope>
    <source>
        <strain evidence="13 14">RIT_GXS8</strain>
    </source>
</reference>
<dbReference type="Pfam" id="PF00364">
    <property type="entry name" value="Biotin_lipoyl"/>
    <property type="match status" value="1"/>
</dbReference>
<organism evidence="13 14">
    <name type="scientific">Curtobacterium citreum</name>
    <dbReference type="NCBI Taxonomy" id="2036"/>
    <lineage>
        <taxon>Bacteria</taxon>
        <taxon>Bacillati</taxon>
        <taxon>Actinomycetota</taxon>
        <taxon>Actinomycetes</taxon>
        <taxon>Micrococcales</taxon>
        <taxon>Microbacteriaceae</taxon>
        <taxon>Curtobacterium</taxon>
    </lineage>
</organism>
<evidence type="ECO:0000256" key="6">
    <source>
        <dbReference type="ARBA" id="ARBA00022840"/>
    </source>
</evidence>
<dbReference type="CDD" id="cd06850">
    <property type="entry name" value="biotinyl_domain"/>
    <property type="match status" value="1"/>
</dbReference>
<dbReference type="CDD" id="cd07937">
    <property type="entry name" value="DRE_TIM_PC_TC_5S"/>
    <property type="match status" value="1"/>
</dbReference>
<evidence type="ECO:0000256" key="5">
    <source>
        <dbReference type="ARBA" id="ARBA00022741"/>
    </source>
</evidence>
<dbReference type="InterPro" id="IPR013785">
    <property type="entry name" value="Aldolase_TIM"/>
</dbReference>
<keyword evidence="6 8" id="KW-0067">ATP-binding</keyword>
<dbReference type="PANTHER" id="PTHR43778">
    <property type="entry name" value="PYRUVATE CARBOXYLASE"/>
    <property type="match status" value="1"/>
</dbReference>
<dbReference type="NCBIfam" id="TIGR01235">
    <property type="entry name" value="pyruv_carbox"/>
    <property type="match status" value="1"/>
</dbReference>
<dbReference type="SUPFAM" id="SSF51246">
    <property type="entry name" value="Rudiment single hybrid motif"/>
    <property type="match status" value="1"/>
</dbReference>
<dbReference type="InterPro" id="IPR011053">
    <property type="entry name" value="Single_hybrid_motif"/>
</dbReference>
<dbReference type="Pfam" id="PF02786">
    <property type="entry name" value="CPSase_L_D2"/>
    <property type="match status" value="1"/>
</dbReference>
<accession>A0ABU8YDR6</accession>
<dbReference type="InterPro" id="IPR011764">
    <property type="entry name" value="Biotin_carboxylation_dom"/>
</dbReference>
<comment type="catalytic activity">
    <reaction evidence="8">
        <text>hydrogencarbonate + pyruvate + ATP = oxaloacetate + ADP + phosphate + H(+)</text>
        <dbReference type="Rhea" id="RHEA:20844"/>
        <dbReference type="ChEBI" id="CHEBI:15361"/>
        <dbReference type="ChEBI" id="CHEBI:15378"/>
        <dbReference type="ChEBI" id="CHEBI:16452"/>
        <dbReference type="ChEBI" id="CHEBI:17544"/>
        <dbReference type="ChEBI" id="CHEBI:30616"/>
        <dbReference type="ChEBI" id="CHEBI:43474"/>
        <dbReference type="ChEBI" id="CHEBI:456216"/>
        <dbReference type="EC" id="6.4.1.1"/>
    </reaction>
</comment>
<evidence type="ECO:0000256" key="1">
    <source>
        <dbReference type="ARBA" id="ARBA00001953"/>
    </source>
</evidence>
<comment type="function">
    <text evidence="8">Catalyzes a 2-step reaction, involving the ATP-dependent carboxylation of the covalently attached biotin in the first step and the transfer of the carboxyl group to pyruvate in the second.</text>
</comment>
<evidence type="ECO:0000256" key="7">
    <source>
        <dbReference type="ARBA" id="ARBA00023267"/>
    </source>
</evidence>
<evidence type="ECO:0000259" key="11">
    <source>
        <dbReference type="PROSITE" id="PS50979"/>
    </source>
</evidence>
<evidence type="ECO:0000256" key="4">
    <source>
        <dbReference type="ARBA" id="ARBA00022723"/>
    </source>
</evidence>
<dbReference type="InterPro" id="IPR005481">
    <property type="entry name" value="BC-like_N"/>
</dbReference>
<feature type="domain" description="Lipoyl-binding" evidence="9">
    <location>
        <begin position="1062"/>
        <end position="1136"/>
    </location>
</feature>
<evidence type="ECO:0000259" key="9">
    <source>
        <dbReference type="PROSITE" id="PS50968"/>
    </source>
</evidence>
<dbReference type="GO" id="GO:0004736">
    <property type="term" value="F:pyruvate carboxylase activity"/>
    <property type="evidence" value="ECO:0007669"/>
    <property type="project" value="UniProtKB-EC"/>
</dbReference>
<evidence type="ECO:0000259" key="10">
    <source>
        <dbReference type="PROSITE" id="PS50975"/>
    </source>
</evidence>
<evidence type="ECO:0000256" key="3">
    <source>
        <dbReference type="ARBA" id="ARBA00022598"/>
    </source>
</evidence>
<dbReference type="EMBL" id="JBBLYY010000069">
    <property type="protein sequence ID" value="MEK0172701.1"/>
    <property type="molecule type" value="Genomic_DNA"/>
</dbReference>
<evidence type="ECO:0000313" key="14">
    <source>
        <dbReference type="Proteomes" id="UP001370299"/>
    </source>
</evidence>
<comment type="caution">
    <text evidence="13">The sequence shown here is derived from an EMBL/GenBank/DDBJ whole genome shotgun (WGS) entry which is preliminary data.</text>
</comment>
<dbReference type="InterPro" id="IPR055268">
    <property type="entry name" value="PCB-like"/>
</dbReference>
<dbReference type="PROSITE" id="PS50968">
    <property type="entry name" value="BIOTINYL_LIPOYL"/>
    <property type="match status" value="1"/>
</dbReference>
<dbReference type="InterPro" id="IPR005930">
    <property type="entry name" value="Pyruv_COase"/>
</dbReference>
<feature type="domain" description="Pyruvate carboxyltransferase" evidence="12">
    <location>
        <begin position="533"/>
        <end position="802"/>
    </location>
</feature>
<dbReference type="Gene3D" id="2.40.50.100">
    <property type="match status" value="1"/>
</dbReference>
<evidence type="ECO:0000259" key="12">
    <source>
        <dbReference type="PROSITE" id="PS50991"/>
    </source>
</evidence>
<keyword evidence="4" id="KW-0479">Metal-binding</keyword>
<dbReference type="PROSITE" id="PS50975">
    <property type="entry name" value="ATP_GRASP"/>
    <property type="match status" value="1"/>
</dbReference>
<dbReference type="NCBIfam" id="NF009554">
    <property type="entry name" value="PRK12999.1"/>
    <property type="match status" value="1"/>
</dbReference>
<feature type="domain" description="Biotin carboxylation" evidence="11">
    <location>
        <begin position="1"/>
        <end position="457"/>
    </location>
</feature>
<evidence type="ECO:0000256" key="8">
    <source>
        <dbReference type="PIRNR" id="PIRNR001594"/>
    </source>
</evidence>
<keyword evidence="7 8" id="KW-0092">Biotin</keyword>
<keyword evidence="14" id="KW-1185">Reference proteome</keyword>
<dbReference type="Pfam" id="PF00682">
    <property type="entry name" value="HMGL-like"/>
    <property type="match status" value="1"/>
</dbReference>
<dbReference type="PANTHER" id="PTHR43778:SF2">
    <property type="entry name" value="PYRUVATE CARBOXYLASE, MITOCHONDRIAL"/>
    <property type="match status" value="1"/>
</dbReference>
<dbReference type="SUPFAM" id="SSF51569">
    <property type="entry name" value="Aldolase"/>
    <property type="match status" value="1"/>
</dbReference>
<sequence>MFSKILVANRGEIAIRAFRAAYELGARTVAVYPYEDRNSLHRLKADEAYLIGERGHPVRAYLDVSEIIRVARESGADAIYPGYGFLSENPELAAAAAAAGITFIGPGEHVLEMAGNKVTAKEHAIAAGVPVLASTPASRDIEELLAGADAIGFPVFAKAVAGGGGRGMRRVETKPELRAALEAAMREADSAFGDPTMFLEQAVIRPRHIEVQILADATGTEAGTIHLFERDCSVQRRNQKVVEIAPAPNLDPAIAQALHRDAVAFARSIGYVNAGTVEFLLDTEGEREGQHVFIEMNPRIQVEHTVTEEVTDVDLVQSQMRIASGESLADLGLSQDTVAVHGAALQTRITTEDPTQGFRPDTGRITTYRSPGGAGVRLDGGTVATGAQISPHFDSMLAKMTCRGRDFPTAVARAKRALAEFRIRGVSTNIPFLQAVLEDPDFARGDVSTKFIEERPQLFSGHVSKDRGTKVLNWLADVTVNKPNGERSPLVTEPSAKLPALDLGTPVPEGQRDLLLATGPAEWARALRAQTRLAVTETTMRDAHQSLLATRVRTKDLVAVAPYVARLTPQLLSVEAWGGATYDVALRFLGEDPWERLASLREAMPNIPIQMLLRGRNTVGYTPYPTEVTDAFVAEAAATGVDVFRVFDALNDVSQLRPALEAVLATGTAVAEAALCYTADLLDPAEDLYTLDYYLRLAEQMVEAGAHVIGIKDMAGLLRAGAAEKLVGALRERFDQPVHVHTHDTAGGQLATLLAAARAGADAVDVASAPMAGTTSQPSMSALVAALAHTERDTGLSLDAVGDLEPYWEAVRRAYAPFESGLPGPTGRVYKHEIPGGQLSNLRQQAIALGLGDRFEQVEDWYAEANRILGRPTKVTPSSKVVGDLALQLAAVDADPADFEQNPDKYDIPDSVVGFMAGELGDLPGGWPEPFRTKVLAGRDVRLEIKPVPDAERAHLDTPGPERQQALNRLLFPQPTAQFERVRDQYGDLSVVPTVDYLYGLRPGQEHVVPLGKGVNLFVGLEAIGEVDDKGIRTVMATMNGQLRPVSVRDRSIEVETKVAEQADKSDPKHVAAPFSGVVTLKVAVGDVVEAGAAVASIEAMKMEAAITAPVAGTVGRLAIPVTQQVDAGDLLVVLQ</sequence>
<dbReference type="SUPFAM" id="SSF51230">
    <property type="entry name" value="Single hybrid motif"/>
    <property type="match status" value="1"/>
</dbReference>
<feature type="domain" description="ATP-grasp" evidence="10">
    <location>
        <begin position="121"/>
        <end position="324"/>
    </location>
</feature>
<dbReference type="Pfam" id="PF02436">
    <property type="entry name" value="PYC_OADA"/>
    <property type="match status" value="1"/>
</dbReference>
<dbReference type="EC" id="6.4.1.1" evidence="2 8"/>
<evidence type="ECO:0000313" key="13">
    <source>
        <dbReference type="EMBL" id="MEK0172701.1"/>
    </source>
</evidence>
<dbReference type="SUPFAM" id="SSF89000">
    <property type="entry name" value="post-HMGL domain-like"/>
    <property type="match status" value="1"/>
</dbReference>
<dbReference type="InterPro" id="IPR003379">
    <property type="entry name" value="Carboxylase_cons_dom"/>
</dbReference>
<dbReference type="SUPFAM" id="SSF52440">
    <property type="entry name" value="PreATP-grasp domain"/>
    <property type="match status" value="1"/>
</dbReference>
<gene>
    <name evidence="13" type="ORF">WMN62_14585</name>
</gene>
<dbReference type="InterPro" id="IPR005479">
    <property type="entry name" value="CPAse_ATP-bd"/>
</dbReference>
<keyword evidence="5 8" id="KW-0547">Nucleotide-binding</keyword>
<dbReference type="PROSITE" id="PS50979">
    <property type="entry name" value="BC"/>
    <property type="match status" value="1"/>
</dbReference>
<dbReference type="InterPro" id="IPR011761">
    <property type="entry name" value="ATP-grasp"/>
</dbReference>
<dbReference type="InterPro" id="IPR000891">
    <property type="entry name" value="PYR_CT"/>
</dbReference>
<dbReference type="Gene3D" id="3.10.600.10">
    <property type="entry name" value="pyruvate carboxylase f1077a mutant domain"/>
    <property type="match status" value="1"/>
</dbReference>
<proteinExistence type="predicted"/>
<dbReference type="Pfam" id="PF00289">
    <property type="entry name" value="Biotin_carb_N"/>
    <property type="match status" value="1"/>
</dbReference>
<keyword evidence="3 8" id="KW-0436">Ligase</keyword>
<dbReference type="Proteomes" id="UP001370299">
    <property type="component" value="Unassembled WGS sequence"/>
</dbReference>
<dbReference type="InterPro" id="IPR000089">
    <property type="entry name" value="Biotin_lipoyl"/>
</dbReference>
<dbReference type="Gene3D" id="3.20.20.70">
    <property type="entry name" value="Aldolase class I"/>
    <property type="match status" value="1"/>
</dbReference>
<comment type="cofactor">
    <cofactor evidence="1 8">
        <name>biotin</name>
        <dbReference type="ChEBI" id="CHEBI:57586"/>
    </cofactor>
</comment>
<dbReference type="RefSeq" id="WP_340197031.1">
    <property type="nucleotide sequence ID" value="NZ_JBBKAP010000052.1"/>
</dbReference>
<dbReference type="SUPFAM" id="SSF56059">
    <property type="entry name" value="Glutathione synthetase ATP-binding domain-like"/>
    <property type="match status" value="1"/>
</dbReference>
<name>A0ABU8YDR6_9MICO</name>
<dbReference type="InterPro" id="IPR005482">
    <property type="entry name" value="Biotin_COase_C"/>
</dbReference>
<keyword evidence="13" id="KW-0670">Pyruvate</keyword>
<dbReference type="Gene3D" id="3.30.470.20">
    <property type="entry name" value="ATP-grasp fold, B domain"/>
    <property type="match status" value="1"/>
</dbReference>
<dbReference type="InterPro" id="IPR016185">
    <property type="entry name" value="PreATP-grasp_dom_sf"/>
</dbReference>
<evidence type="ECO:0000256" key="2">
    <source>
        <dbReference type="ARBA" id="ARBA00013057"/>
    </source>
</evidence>
<dbReference type="Pfam" id="PF02785">
    <property type="entry name" value="Biotin_carb_C"/>
    <property type="match status" value="1"/>
</dbReference>
<dbReference type="PROSITE" id="PS50991">
    <property type="entry name" value="PYR_CT"/>
    <property type="match status" value="1"/>
</dbReference>
<dbReference type="NCBIfam" id="NF006761">
    <property type="entry name" value="PRK09282.1"/>
    <property type="match status" value="1"/>
</dbReference>
<dbReference type="InterPro" id="IPR011054">
    <property type="entry name" value="Rudment_hybrid_motif"/>
</dbReference>